<evidence type="ECO:0000256" key="1">
    <source>
        <dbReference type="ARBA" id="ARBA00022741"/>
    </source>
</evidence>
<sequence length="814" mass="90266">MNFDLWTSRCRLSRSVVSNRPPDSSLYVLLTPKTGSECFLCAVALCSLGNQSKISFDAMVYIRHFDHSLSESIICQPELDEQYSLSWVPKTAIADARNIVLEMAAKENEISHSIRQSLNDTKYKSYLQQILQSGLVIQRHAIIRCPLPPAIKAFAEESYLEFVVVSVLPSTSEFQRITPNCRCVFTLPPEHSSEVVMDEDVRIAGLEEEQRYLKDLILFSTAASHNNIAINLPRGVLLCGPPGVGKTLLVRAVTKQCSKQVPLLLQTIDGGDIITGFVGDAERTLRETFAQCALHKEKTNGVSVLFIDEIDALCPKRATENAGVTQARILAQLLVLMDDNSADSRHNVIVIGATNMPNLIDDALKRPGRIDREIYIRAPDMEIRKQIFDLHLSNFSLDHAFTTDERKTFIEYLAKTTIGYVGADIAALCREANKRASQRPKRSDPEVENRPVALHSTLQGLDRMSTAQGKAWIANPMPLWFLQSAGNGGLWSVLGRGSCTEKRLRHQIGLKTQFSLSRADFDNARRFVPASCLRGALGSITFGEKRGWDTIGGQEVVKMALKQALEWPLLYSKQFSRFGIQPPRGILLYGPPGCSKSSLARVAATSSGVTFLTLSAANVFSPFVGDAEATIRQAFRDARAALPAILFLDEIDVFAAKRAFNQPGKRSPSSLRILSTLLNEMDGIESTEGLIVIGATNRPECLDIALLRPGRFDRSFYISLPDFGDRLKILQIFTSRMSISADIKLENIASQTENFSGADLENLCREAAIHALRENLESTCVSMRHLQRVCIEMRPSSSQESLDRYTTFNGSNLQ</sequence>
<dbReference type="InterPro" id="IPR003959">
    <property type="entry name" value="ATPase_AAA_core"/>
</dbReference>
<keyword evidence="1" id="KW-0547">Nucleotide-binding</keyword>
<dbReference type="Pfam" id="PF00004">
    <property type="entry name" value="AAA"/>
    <property type="match status" value="2"/>
</dbReference>
<dbReference type="InterPro" id="IPR027417">
    <property type="entry name" value="P-loop_NTPase"/>
</dbReference>
<accession>F0WBY6</accession>
<dbReference type="InterPro" id="IPR041569">
    <property type="entry name" value="AAA_lid_3"/>
</dbReference>
<dbReference type="SMART" id="SM00382">
    <property type="entry name" value="AAA"/>
    <property type="match status" value="2"/>
</dbReference>
<dbReference type="SUPFAM" id="SSF52540">
    <property type="entry name" value="P-loop containing nucleoside triphosphate hydrolases"/>
    <property type="match status" value="2"/>
</dbReference>
<dbReference type="Gene3D" id="1.10.8.60">
    <property type="match status" value="2"/>
</dbReference>
<reference evidence="4" key="2">
    <citation type="submission" date="2011-02" db="EMBL/GenBank/DDBJ databases">
        <authorList>
            <person name="MacLean D."/>
        </authorList>
    </citation>
    <scope>NUCLEOTIDE SEQUENCE</scope>
</reference>
<dbReference type="InterPro" id="IPR003593">
    <property type="entry name" value="AAA+_ATPase"/>
</dbReference>
<evidence type="ECO:0000259" key="3">
    <source>
        <dbReference type="SMART" id="SM00382"/>
    </source>
</evidence>
<dbReference type="InterPro" id="IPR050168">
    <property type="entry name" value="AAA_ATPase_domain"/>
</dbReference>
<organism evidence="4">
    <name type="scientific">Albugo laibachii Nc14</name>
    <dbReference type="NCBI Taxonomy" id="890382"/>
    <lineage>
        <taxon>Eukaryota</taxon>
        <taxon>Sar</taxon>
        <taxon>Stramenopiles</taxon>
        <taxon>Oomycota</taxon>
        <taxon>Peronosporomycetes</taxon>
        <taxon>Albuginales</taxon>
        <taxon>Albuginaceae</taxon>
        <taxon>Albugo</taxon>
    </lineage>
</organism>
<dbReference type="Gene3D" id="3.40.50.300">
    <property type="entry name" value="P-loop containing nucleotide triphosphate hydrolases"/>
    <property type="match status" value="2"/>
</dbReference>
<proteinExistence type="predicted"/>
<dbReference type="InterPro" id="IPR003960">
    <property type="entry name" value="ATPase_AAA_CS"/>
</dbReference>
<dbReference type="PROSITE" id="PS00674">
    <property type="entry name" value="AAA"/>
    <property type="match status" value="2"/>
</dbReference>
<evidence type="ECO:0000313" key="4">
    <source>
        <dbReference type="EMBL" id="CCA18667.1"/>
    </source>
</evidence>
<feature type="domain" description="AAA+ ATPase" evidence="3">
    <location>
        <begin position="582"/>
        <end position="722"/>
    </location>
</feature>
<evidence type="ECO:0000256" key="2">
    <source>
        <dbReference type="ARBA" id="ARBA00022840"/>
    </source>
</evidence>
<dbReference type="AlphaFoldDB" id="F0WBY6"/>
<dbReference type="EMBL" id="FR824099">
    <property type="protein sequence ID" value="CCA18667.1"/>
    <property type="molecule type" value="Genomic_DNA"/>
</dbReference>
<dbReference type="PANTHER" id="PTHR23077">
    <property type="entry name" value="AAA-FAMILY ATPASE"/>
    <property type="match status" value="1"/>
</dbReference>
<dbReference type="FunFam" id="3.40.50.300:FF:001440">
    <property type="entry name" value="ATPase, AAA family protein"/>
    <property type="match status" value="1"/>
</dbReference>
<keyword evidence="2" id="KW-0067">ATP-binding</keyword>
<dbReference type="GO" id="GO:0016887">
    <property type="term" value="F:ATP hydrolysis activity"/>
    <property type="evidence" value="ECO:0007669"/>
    <property type="project" value="InterPro"/>
</dbReference>
<dbReference type="GO" id="GO:0005524">
    <property type="term" value="F:ATP binding"/>
    <property type="evidence" value="ECO:0007669"/>
    <property type="project" value="UniProtKB-KW"/>
</dbReference>
<dbReference type="Pfam" id="PF17862">
    <property type="entry name" value="AAA_lid_3"/>
    <property type="match status" value="2"/>
</dbReference>
<feature type="domain" description="AAA+ ATPase" evidence="3">
    <location>
        <begin position="232"/>
        <end position="380"/>
    </location>
</feature>
<dbReference type="FunFam" id="3.40.50.300:FF:000061">
    <property type="entry name" value="ATPase family, AAA domain-containing 2"/>
    <property type="match status" value="1"/>
</dbReference>
<dbReference type="FunFam" id="1.10.8.60:FF:000038">
    <property type="entry name" value="spermatogenesis-associated protein 5-like protein 1"/>
    <property type="match status" value="1"/>
</dbReference>
<protein>
    <submittedName>
        <fullName evidence="4">ATPase putative</fullName>
    </submittedName>
</protein>
<name>F0WBY6_9STRA</name>
<reference evidence="4" key="1">
    <citation type="journal article" date="2011" name="PLoS Biol.">
        <title>Gene gain and loss during evolution of obligate parasitism in the white rust pathogen of Arabidopsis thaliana.</title>
        <authorList>
            <person name="Kemen E."/>
            <person name="Gardiner A."/>
            <person name="Schultz-Larsen T."/>
            <person name="Kemen A.C."/>
            <person name="Balmuth A.L."/>
            <person name="Robert-Seilaniantz A."/>
            <person name="Bailey K."/>
            <person name="Holub E."/>
            <person name="Studholme D.J."/>
            <person name="Maclean D."/>
            <person name="Jones J.D."/>
        </authorList>
    </citation>
    <scope>NUCLEOTIDE SEQUENCE</scope>
</reference>
<dbReference type="PANTHER" id="PTHR23077:SF117">
    <property type="entry name" value="AAA+ ATPASE DOMAIN-CONTAINING PROTEIN"/>
    <property type="match status" value="1"/>
</dbReference>
<dbReference type="HOGENOM" id="CLU_000688_12_3_1"/>
<gene>
    <name evidence="4" type="primary">AlNc14C54G4173</name>
    <name evidence="4" type="ORF">ALNC14_048100</name>
</gene>